<dbReference type="AlphaFoldDB" id="A0A1Y5S0N8"/>
<dbReference type="EMBL" id="FWFO01000001">
    <property type="protein sequence ID" value="SLN30002.1"/>
    <property type="molecule type" value="Genomic_DNA"/>
</dbReference>
<evidence type="ECO:0000256" key="1">
    <source>
        <dbReference type="SAM" id="MobiDB-lite"/>
    </source>
</evidence>
<dbReference type="RefSeq" id="WP_085794855.1">
    <property type="nucleotide sequence ID" value="NZ_FWFO01000001.1"/>
</dbReference>
<dbReference type="OrthoDB" id="7871801at2"/>
<reference evidence="3 4" key="1">
    <citation type="submission" date="2017-03" db="EMBL/GenBank/DDBJ databases">
        <authorList>
            <person name="Afonso C.L."/>
            <person name="Miller P.J."/>
            <person name="Scott M.A."/>
            <person name="Spackman E."/>
            <person name="Goraichik I."/>
            <person name="Dimitrov K.M."/>
            <person name="Suarez D.L."/>
            <person name="Swayne D.E."/>
        </authorList>
    </citation>
    <scope>NUCLEOTIDE SEQUENCE [LARGE SCALE GENOMIC DNA]</scope>
    <source>
        <strain evidence="3 4">CECT 7639</strain>
    </source>
</reference>
<organism evidence="3 4">
    <name type="scientific">Falsiruegeria litorea R37</name>
    <dbReference type="NCBI Taxonomy" id="1200284"/>
    <lineage>
        <taxon>Bacteria</taxon>
        <taxon>Pseudomonadati</taxon>
        <taxon>Pseudomonadota</taxon>
        <taxon>Alphaproteobacteria</taxon>
        <taxon>Rhodobacterales</taxon>
        <taxon>Roseobacteraceae</taxon>
        <taxon>Falsiruegeria</taxon>
    </lineage>
</organism>
<feature type="transmembrane region" description="Helical" evidence="2">
    <location>
        <begin position="68"/>
        <end position="88"/>
    </location>
</feature>
<name>A0A1Y5S0N8_9RHOB</name>
<keyword evidence="2" id="KW-1133">Transmembrane helix</keyword>
<keyword evidence="2" id="KW-0472">Membrane</keyword>
<feature type="region of interest" description="Disordered" evidence="1">
    <location>
        <begin position="1"/>
        <end position="20"/>
    </location>
</feature>
<keyword evidence="2" id="KW-0812">Transmembrane</keyword>
<feature type="transmembrane region" description="Helical" evidence="2">
    <location>
        <begin position="38"/>
        <end position="56"/>
    </location>
</feature>
<keyword evidence="4" id="KW-1185">Reference proteome</keyword>
<gene>
    <name evidence="3" type="ORF">TRL7639_01221</name>
</gene>
<evidence type="ECO:0000313" key="4">
    <source>
        <dbReference type="Proteomes" id="UP000193077"/>
    </source>
</evidence>
<protein>
    <submittedName>
        <fullName evidence="3">Uncharacterized protein</fullName>
    </submittedName>
</protein>
<accession>A0A1Y5S0N8</accession>
<proteinExistence type="predicted"/>
<sequence length="105" mass="11290">MSDAPENDPGDPGQVSHPPVFLERQGYRRRRLMDAARLLPLIGAGLFAVPLLWPGTAETEAPYSLSSAIIYIFGVWAGLIVLAALFGYGARRLGRSSDVPGPEPD</sequence>
<evidence type="ECO:0000256" key="2">
    <source>
        <dbReference type="SAM" id="Phobius"/>
    </source>
</evidence>
<dbReference type="Proteomes" id="UP000193077">
    <property type="component" value="Unassembled WGS sequence"/>
</dbReference>
<evidence type="ECO:0000313" key="3">
    <source>
        <dbReference type="EMBL" id="SLN30002.1"/>
    </source>
</evidence>